<dbReference type="Proteomes" id="UP001165341">
    <property type="component" value="Unassembled WGS sequence"/>
</dbReference>
<dbReference type="AlphaFoldDB" id="A0AA41QY84"/>
<dbReference type="RefSeq" id="WP_243013193.1">
    <property type="nucleotide sequence ID" value="NZ_JALGAR010000006.1"/>
</dbReference>
<keyword evidence="2" id="KW-1185">Reference proteome</keyword>
<accession>A0AA41QY84</accession>
<evidence type="ECO:0000313" key="2">
    <source>
        <dbReference type="Proteomes" id="UP001165341"/>
    </source>
</evidence>
<evidence type="ECO:0000313" key="1">
    <source>
        <dbReference type="EMBL" id="MCI4659702.1"/>
    </source>
</evidence>
<organism evidence="1 2">
    <name type="scientific">Cryobacterium zhongshanensis</name>
    <dbReference type="NCBI Taxonomy" id="2928153"/>
    <lineage>
        <taxon>Bacteria</taxon>
        <taxon>Bacillati</taxon>
        <taxon>Actinomycetota</taxon>
        <taxon>Actinomycetes</taxon>
        <taxon>Micrococcales</taxon>
        <taxon>Microbacteriaceae</taxon>
        <taxon>Cryobacterium</taxon>
    </lineage>
</organism>
<sequence>MQRTETLADKDTLLVGIITLDGDEFDEVANVSAEELAAHLAQWDYGTENDGAATINGYTPVDEAERFGAQIVTYDGIKYWLSVDHNLRMCSLLRLPLTNTAQEG</sequence>
<gene>
    <name evidence="1" type="ORF">MQH31_18000</name>
</gene>
<protein>
    <submittedName>
        <fullName evidence="1">Uncharacterized protein</fullName>
    </submittedName>
</protein>
<dbReference type="EMBL" id="JALGAR010000006">
    <property type="protein sequence ID" value="MCI4659702.1"/>
    <property type="molecule type" value="Genomic_DNA"/>
</dbReference>
<reference evidence="1" key="1">
    <citation type="submission" date="2022-03" db="EMBL/GenBank/DDBJ databases">
        <title>Cryobacterium sp. nov. strain ZS14-85, isolated from Antarctic soil.</title>
        <authorList>
            <person name="Li J."/>
            <person name="Niu G."/>
        </authorList>
    </citation>
    <scope>NUCLEOTIDE SEQUENCE</scope>
    <source>
        <strain evidence="1">ZS14-85</strain>
    </source>
</reference>
<name>A0AA41QY84_9MICO</name>
<proteinExistence type="predicted"/>
<comment type="caution">
    <text evidence="1">The sequence shown here is derived from an EMBL/GenBank/DDBJ whole genome shotgun (WGS) entry which is preliminary data.</text>
</comment>